<dbReference type="SMART" id="SM00088">
    <property type="entry name" value="PINT"/>
    <property type="match status" value="1"/>
</dbReference>
<sequence>MSIGASTQSLARLEPYLLLAKSAKNAAAAKLITEVTSAPGCYVFSELLDFDGIQALAQQEEYVKSYRLLQLFAYGTFIQYRNAAPGTYPTLNEAQEEKLRHLTLISLGSKNRNLSYSLLLEQFGLQGSANSAGQSTSIPFSSDLAVQLQQIHPPTMRKLEDLIIDAIYAGIISARLDQSRQRVEVESVMGRDVQVEEVANLSAALHDWQEQTLGILHSLSERIAEARQHDEDKAKDRSESDAKIESTLLHLANNPNSATSHGSAYPASRLYDRMGSDRFNTDVEMEDDPVALRKKKSSAAGPTRSKRSRA</sequence>
<dbReference type="AlphaFoldDB" id="A0A316VKT6"/>
<dbReference type="GeneID" id="37020124"/>
<evidence type="ECO:0000313" key="5">
    <source>
        <dbReference type="EMBL" id="PWN37874.1"/>
    </source>
</evidence>
<feature type="compositionally biased region" description="Polar residues" evidence="3">
    <location>
        <begin position="253"/>
        <end position="262"/>
    </location>
</feature>
<comment type="similarity">
    <text evidence="1">Belongs to the CSN7/EIF3M family. CSN7 subfamily.</text>
</comment>
<proteinExistence type="inferred from homology"/>
<feature type="region of interest" description="Disordered" evidence="3">
    <location>
        <begin position="250"/>
        <end position="269"/>
    </location>
</feature>
<dbReference type="Pfam" id="PF01399">
    <property type="entry name" value="PCI"/>
    <property type="match status" value="1"/>
</dbReference>
<dbReference type="Pfam" id="PF22061">
    <property type="entry name" value="CSN7_HB_subdom"/>
    <property type="match status" value="1"/>
</dbReference>
<organism evidence="5 6">
    <name type="scientific">Meira miltonrushii</name>
    <dbReference type="NCBI Taxonomy" id="1280837"/>
    <lineage>
        <taxon>Eukaryota</taxon>
        <taxon>Fungi</taxon>
        <taxon>Dikarya</taxon>
        <taxon>Basidiomycota</taxon>
        <taxon>Ustilaginomycotina</taxon>
        <taxon>Exobasidiomycetes</taxon>
        <taxon>Exobasidiales</taxon>
        <taxon>Brachybasidiaceae</taxon>
        <taxon>Meira</taxon>
    </lineage>
</organism>
<dbReference type="STRING" id="1280837.A0A316VKT6"/>
<keyword evidence="2" id="KW-0736">Signalosome</keyword>
<dbReference type="InParanoid" id="A0A316VKT6"/>
<dbReference type="EMBL" id="KZ819602">
    <property type="protein sequence ID" value="PWN37874.1"/>
    <property type="molecule type" value="Genomic_DNA"/>
</dbReference>
<name>A0A316VKT6_9BASI</name>
<dbReference type="OrthoDB" id="10265275at2759"/>
<dbReference type="RefSeq" id="XP_025358176.1">
    <property type="nucleotide sequence ID" value="XM_025498343.1"/>
</dbReference>
<dbReference type="PROSITE" id="PS50250">
    <property type="entry name" value="PCI"/>
    <property type="match status" value="1"/>
</dbReference>
<accession>A0A316VKT6</accession>
<feature type="region of interest" description="Disordered" evidence="3">
    <location>
        <begin position="280"/>
        <end position="310"/>
    </location>
</feature>
<reference evidence="5 6" key="1">
    <citation type="journal article" date="2018" name="Mol. Biol. Evol.">
        <title>Broad Genomic Sampling Reveals a Smut Pathogenic Ancestry of the Fungal Clade Ustilaginomycotina.</title>
        <authorList>
            <person name="Kijpornyongpan T."/>
            <person name="Mondo S.J."/>
            <person name="Barry K."/>
            <person name="Sandor L."/>
            <person name="Lee J."/>
            <person name="Lipzen A."/>
            <person name="Pangilinan J."/>
            <person name="LaButti K."/>
            <person name="Hainaut M."/>
            <person name="Henrissat B."/>
            <person name="Grigoriev I.V."/>
            <person name="Spatafora J.W."/>
            <person name="Aime M.C."/>
        </authorList>
    </citation>
    <scope>NUCLEOTIDE SEQUENCE [LARGE SCALE GENOMIC DNA]</scope>
    <source>
        <strain evidence="5 6">MCA 3882</strain>
    </source>
</reference>
<dbReference type="PANTHER" id="PTHR15350">
    <property type="entry name" value="COP9 SIGNALOSOME COMPLEX SUBUNIT 7/DENDRITIC CELL PROTEIN GA17"/>
    <property type="match status" value="1"/>
</dbReference>
<dbReference type="InterPro" id="IPR045237">
    <property type="entry name" value="COPS7/eIF3m"/>
</dbReference>
<evidence type="ECO:0000259" key="4">
    <source>
        <dbReference type="PROSITE" id="PS50250"/>
    </source>
</evidence>
<evidence type="ECO:0000256" key="2">
    <source>
        <dbReference type="ARBA" id="ARBA00022790"/>
    </source>
</evidence>
<protein>
    <recommendedName>
        <fullName evidence="4">PCI domain-containing protein</fullName>
    </recommendedName>
</protein>
<gene>
    <name evidence="5" type="ORF">FA14DRAFT_159714</name>
</gene>
<dbReference type="GO" id="GO:0008180">
    <property type="term" value="C:COP9 signalosome"/>
    <property type="evidence" value="ECO:0007669"/>
    <property type="project" value="UniProtKB-KW"/>
</dbReference>
<dbReference type="Proteomes" id="UP000245771">
    <property type="component" value="Unassembled WGS sequence"/>
</dbReference>
<evidence type="ECO:0000256" key="3">
    <source>
        <dbReference type="SAM" id="MobiDB-lite"/>
    </source>
</evidence>
<feature type="domain" description="PCI" evidence="4">
    <location>
        <begin position="4"/>
        <end position="190"/>
    </location>
</feature>
<dbReference type="PANTHER" id="PTHR15350:SF5">
    <property type="entry name" value="COP9 SIGNALOSOME COMPLEX SUBUNIT 7"/>
    <property type="match status" value="1"/>
</dbReference>
<evidence type="ECO:0000313" key="6">
    <source>
        <dbReference type="Proteomes" id="UP000245771"/>
    </source>
</evidence>
<dbReference type="InterPro" id="IPR000717">
    <property type="entry name" value="PCI_dom"/>
</dbReference>
<evidence type="ECO:0000256" key="1">
    <source>
        <dbReference type="ARBA" id="ARBA00008482"/>
    </source>
</evidence>
<keyword evidence="6" id="KW-1185">Reference proteome</keyword>